<dbReference type="GO" id="GO:0032259">
    <property type="term" value="P:methylation"/>
    <property type="evidence" value="ECO:0007669"/>
    <property type="project" value="UniProtKB-KW"/>
</dbReference>
<dbReference type="InterPro" id="IPR041635">
    <property type="entry name" value="Type_ISP_LLaBIII_C"/>
</dbReference>
<feature type="compositionally biased region" description="Basic and acidic residues" evidence="5">
    <location>
        <begin position="737"/>
        <end position="750"/>
    </location>
</feature>
<dbReference type="PANTHER" id="PTHR33841">
    <property type="entry name" value="DNA METHYLTRANSFERASE YEEA-RELATED"/>
    <property type="match status" value="1"/>
</dbReference>
<feature type="region of interest" description="Disordered" evidence="5">
    <location>
        <begin position="737"/>
        <end position="760"/>
    </location>
</feature>
<evidence type="ECO:0000256" key="5">
    <source>
        <dbReference type="SAM" id="MobiDB-lite"/>
    </source>
</evidence>
<protein>
    <recommendedName>
        <fullName evidence="1">site-specific DNA-methyltransferase (adenine-specific)</fullName>
        <ecNumber evidence="1">2.1.1.72</ecNumber>
    </recommendedName>
</protein>
<dbReference type="InterPro" id="IPR029063">
    <property type="entry name" value="SAM-dependent_MTases_sf"/>
</dbReference>
<dbReference type="Gene3D" id="3.40.50.150">
    <property type="entry name" value="Vaccinia Virus protein VP39"/>
    <property type="match status" value="1"/>
</dbReference>
<feature type="domain" description="DNA methylase adenine-specific" evidence="6">
    <location>
        <begin position="314"/>
        <end position="503"/>
    </location>
</feature>
<dbReference type="SUPFAM" id="SSF53335">
    <property type="entry name" value="S-adenosyl-L-methionine-dependent methyltransferases"/>
    <property type="match status" value="1"/>
</dbReference>
<reference evidence="9" key="1">
    <citation type="submission" date="2016-10" db="EMBL/GenBank/DDBJ databases">
        <authorList>
            <person name="Varghese N."/>
            <person name="Submissions S."/>
        </authorList>
    </citation>
    <scope>NUCLEOTIDE SEQUENCE [LARGE SCALE GENOMIC DNA]</scope>
    <source>
        <strain evidence="9">CGMCC 4.3510</strain>
    </source>
</reference>
<sequence>MSGGLDSWLLAAVSEFGRACKVKLSGGGSPEAAIRAPLEALLQAVGEHHEQHEVSWHDEFRVPDLGVRPDYAIRASGELAGYIELKKPGLSVDPDTFGKSNREQWEKLRNLPNLLYSNGTEWRLFRDGRQLGETVCFIGSLRSAGDSLAPADPGALDALLKQFLVWKPPAIKRVARLVQHVAPLCRLLRSAVLEQLSAEARSSKRDDDVRARPFTGLKNDWRRMLFPSADDATFADGYAQAVTFALLLARSEGVLEEGIGLHDIGRRLDADHALMGKALQLLTDNVNERFTVTLELLRRTIAQVDWPAIRTGNRDAYLHLYEHFLTTYDPVLRQRSGSYYTPHEVVQEMVRLTEDVLRTRLGQSDGFRSDGVRIVDPAMGTGTFLHTIIERVATQAAEGSGHAMSADAISRLAPRLYGFEMQMGPFAVAELRASELLKRYEAPLPDGGLNFFVTDTLDNPFVEDEYLASTYEALSESRRRANNVKANVPVTVVIANPPYDDKAEDRGGWVEKRTDRAEVPLLDAFRYPGNGRYEHVLKNMYVYFWRWATWKVFDADDGERHGVVCFITPSGWATGPGGRGMREYLRRTCDEGWIINLSPEGHRSDVATRPFPGVAQPLAISIFVRKAGAERDEGHRARVHYRALAGRRADKFAQLQAAQIDDDGWRDAHSRSPRPFTPKMQSGWEDFLALDDLFPWGTLGITSNRSWVSDPSDDVLRRRWTTLIRGGDLALKAKQFKETQGRDLNSRREPLPGQPVRPDSLVQETDVRPNLIRTALRSFDRQWLIADNRVLDRPRPDLWASLQAGQIFLNQQSSHEIDSGPAVVATHLVPDTHHFNGRGGRILPLLHPDGSPNLPPGLLAYLARAVDQDRVTATDLAAYVVAVAGHDAFTQRFAEELLTPGVRIPLTRDGALWTYAVGLGREILWASTYGERCSDPALGRLGGEVRFPSGDERQVRYLTQIGSRIPDRLEYDAATRTLHVGEGSFAPVPDVVWAYNVGGMKIVSKWFGYRKAVPTSKRTSPLDDVHAERWPHEWTTELIELLSVLRRITDLEPRQSEMLGEILAGPVITEAELTAAGVWPVAAAARKARHTPVDALFERHEVP</sequence>
<keyword evidence="3" id="KW-0808">Transferase</keyword>
<dbReference type="GO" id="GO:0009007">
    <property type="term" value="F:site-specific DNA-methyltransferase (adenine-specific) activity"/>
    <property type="evidence" value="ECO:0007669"/>
    <property type="project" value="UniProtKB-EC"/>
</dbReference>
<gene>
    <name evidence="8" type="ORF">SAMN05216251_117145</name>
</gene>
<keyword evidence="2 8" id="KW-0489">Methyltransferase</keyword>
<dbReference type="PANTHER" id="PTHR33841:SF1">
    <property type="entry name" value="DNA METHYLTRANSFERASE A"/>
    <property type="match status" value="1"/>
</dbReference>
<dbReference type="AlphaFoldDB" id="A0A1I2JFK0"/>
<dbReference type="Pfam" id="PF18135">
    <property type="entry name" value="Type_ISP_C"/>
    <property type="match status" value="1"/>
</dbReference>
<dbReference type="GO" id="GO:0008170">
    <property type="term" value="F:N-methyltransferase activity"/>
    <property type="evidence" value="ECO:0007669"/>
    <property type="project" value="InterPro"/>
</dbReference>
<name>A0A1I2JFK0_9ACTN</name>
<dbReference type="EMBL" id="FONG01000017">
    <property type="protein sequence ID" value="SFF52633.1"/>
    <property type="molecule type" value="Genomic_DNA"/>
</dbReference>
<comment type="catalytic activity">
    <reaction evidence="4">
        <text>a 2'-deoxyadenosine in DNA + S-adenosyl-L-methionine = an N(6)-methyl-2'-deoxyadenosine in DNA + S-adenosyl-L-homocysteine + H(+)</text>
        <dbReference type="Rhea" id="RHEA:15197"/>
        <dbReference type="Rhea" id="RHEA-COMP:12418"/>
        <dbReference type="Rhea" id="RHEA-COMP:12419"/>
        <dbReference type="ChEBI" id="CHEBI:15378"/>
        <dbReference type="ChEBI" id="CHEBI:57856"/>
        <dbReference type="ChEBI" id="CHEBI:59789"/>
        <dbReference type="ChEBI" id="CHEBI:90615"/>
        <dbReference type="ChEBI" id="CHEBI:90616"/>
        <dbReference type="EC" id="2.1.1.72"/>
    </reaction>
</comment>
<dbReference type="InterPro" id="IPR003356">
    <property type="entry name" value="DNA_methylase_A-5"/>
</dbReference>
<dbReference type="EC" id="2.1.1.72" evidence="1"/>
<evidence type="ECO:0000313" key="9">
    <source>
        <dbReference type="Proteomes" id="UP000199323"/>
    </source>
</evidence>
<evidence type="ECO:0000256" key="4">
    <source>
        <dbReference type="ARBA" id="ARBA00047942"/>
    </source>
</evidence>
<evidence type="ECO:0000259" key="7">
    <source>
        <dbReference type="Pfam" id="PF18135"/>
    </source>
</evidence>
<dbReference type="OrthoDB" id="9776021at2"/>
<evidence type="ECO:0000256" key="2">
    <source>
        <dbReference type="ARBA" id="ARBA00022603"/>
    </source>
</evidence>
<dbReference type="InterPro" id="IPR050953">
    <property type="entry name" value="N4_N6_ade-DNA_methylase"/>
</dbReference>
<keyword evidence="9" id="KW-1185">Reference proteome</keyword>
<dbReference type="Proteomes" id="UP000199323">
    <property type="component" value="Unassembled WGS sequence"/>
</dbReference>
<dbReference type="STRING" id="380248.SAMN05216251_117145"/>
<evidence type="ECO:0000259" key="6">
    <source>
        <dbReference type="Pfam" id="PF02384"/>
    </source>
</evidence>
<evidence type="ECO:0000256" key="3">
    <source>
        <dbReference type="ARBA" id="ARBA00022679"/>
    </source>
</evidence>
<dbReference type="Pfam" id="PF02384">
    <property type="entry name" value="N6_Mtase"/>
    <property type="match status" value="1"/>
</dbReference>
<evidence type="ECO:0000313" key="8">
    <source>
        <dbReference type="EMBL" id="SFF52633.1"/>
    </source>
</evidence>
<accession>A0A1I2JFK0</accession>
<dbReference type="GO" id="GO:0003677">
    <property type="term" value="F:DNA binding"/>
    <property type="evidence" value="ECO:0007669"/>
    <property type="project" value="InterPro"/>
</dbReference>
<evidence type="ECO:0000256" key="1">
    <source>
        <dbReference type="ARBA" id="ARBA00011900"/>
    </source>
</evidence>
<organism evidence="8 9">
    <name type="scientific">Actinacidiphila alni</name>
    <dbReference type="NCBI Taxonomy" id="380248"/>
    <lineage>
        <taxon>Bacteria</taxon>
        <taxon>Bacillati</taxon>
        <taxon>Actinomycetota</taxon>
        <taxon>Actinomycetes</taxon>
        <taxon>Kitasatosporales</taxon>
        <taxon>Streptomycetaceae</taxon>
        <taxon>Actinacidiphila</taxon>
    </lineage>
</organism>
<proteinExistence type="predicted"/>
<dbReference type="PRINTS" id="PR00507">
    <property type="entry name" value="N12N6MTFRASE"/>
</dbReference>
<feature type="domain" description="Type ISP restriction-modification enzyme LLaBIII C-terminal specificity" evidence="7">
    <location>
        <begin position="692"/>
        <end position="1041"/>
    </location>
</feature>